<evidence type="ECO:0000313" key="2">
    <source>
        <dbReference type="EMBL" id="CAG9576059.1"/>
    </source>
</evidence>
<comment type="caution">
    <text evidence="2">The sequence shown here is derived from an EMBL/GenBank/DDBJ whole genome shotgun (WGS) entry which is preliminary data.</text>
</comment>
<protein>
    <submittedName>
        <fullName evidence="2">(African queen) hypothetical protein</fullName>
    </submittedName>
</protein>
<feature type="domain" description="Doublecortin" evidence="1">
    <location>
        <begin position="16"/>
        <end position="99"/>
    </location>
</feature>
<dbReference type="OrthoDB" id="1738954at2759"/>
<dbReference type="SUPFAM" id="SSF89837">
    <property type="entry name" value="Doublecortin (DC)"/>
    <property type="match status" value="1"/>
</dbReference>
<dbReference type="GO" id="GO:0035556">
    <property type="term" value="P:intracellular signal transduction"/>
    <property type="evidence" value="ECO:0007669"/>
    <property type="project" value="InterPro"/>
</dbReference>
<proteinExistence type="predicted"/>
<name>A0A8J2W7P1_9NEOP</name>
<accession>A0A8J2W7P1</accession>
<reference evidence="2" key="1">
    <citation type="submission" date="2021-09" db="EMBL/GenBank/DDBJ databases">
        <authorList>
            <person name="Martin H S."/>
        </authorList>
    </citation>
    <scope>NUCLEOTIDE SEQUENCE</scope>
</reference>
<dbReference type="InterPro" id="IPR003533">
    <property type="entry name" value="Doublecortin_dom"/>
</dbReference>
<dbReference type="Proteomes" id="UP000789524">
    <property type="component" value="Unassembled WGS sequence"/>
</dbReference>
<keyword evidence="3" id="KW-1185">Reference proteome</keyword>
<dbReference type="Gene3D" id="3.10.20.230">
    <property type="entry name" value="Doublecortin domain"/>
    <property type="match status" value="1"/>
</dbReference>
<evidence type="ECO:0000313" key="3">
    <source>
        <dbReference type="Proteomes" id="UP000789524"/>
    </source>
</evidence>
<gene>
    <name evidence="2" type="ORF">DCHRY22_LOCUS11824</name>
</gene>
<organism evidence="2 3">
    <name type="scientific">Danaus chrysippus</name>
    <name type="common">African queen</name>
    <dbReference type="NCBI Taxonomy" id="151541"/>
    <lineage>
        <taxon>Eukaryota</taxon>
        <taxon>Metazoa</taxon>
        <taxon>Ecdysozoa</taxon>
        <taxon>Arthropoda</taxon>
        <taxon>Hexapoda</taxon>
        <taxon>Insecta</taxon>
        <taxon>Pterygota</taxon>
        <taxon>Neoptera</taxon>
        <taxon>Endopterygota</taxon>
        <taxon>Lepidoptera</taxon>
        <taxon>Glossata</taxon>
        <taxon>Ditrysia</taxon>
        <taxon>Papilionoidea</taxon>
        <taxon>Nymphalidae</taxon>
        <taxon>Danainae</taxon>
        <taxon>Danaini</taxon>
        <taxon>Danaina</taxon>
        <taxon>Danaus</taxon>
        <taxon>Anosia</taxon>
    </lineage>
</organism>
<evidence type="ECO:0000259" key="1">
    <source>
        <dbReference type="PROSITE" id="PS50309"/>
    </source>
</evidence>
<dbReference type="PROSITE" id="PS50309">
    <property type="entry name" value="DC"/>
    <property type="match status" value="1"/>
</dbReference>
<dbReference type="EMBL" id="CAKASE010000074">
    <property type="protein sequence ID" value="CAG9576059.1"/>
    <property type="molecule type" value="Genomic_DNA"/>
</dbReference>
<dbReference type="AlphaFoldDB" id="A0A8J2W7P1"/>
<sequence length="629" mass="71338">MNEPRVPQNNKGWQAMDIYLFSNGQENSPPRKYHLQTDELQFWQATINHLARSQYGPTHSTIDLYTLDGKRIVSPLELVDAATYVAVTPPDAFIPAGYEQYLIKATRSWERRQEKLINAANGIVETEIKKEQSKITADESRLIQTSTTQNPQVTRDKDQDSIGTNNTIISRLRKENERSLDRNISTARVEQVPSRKYTDIEKCKSIRKVTAQMSKTNSKEDAINKKKNMSVFRNSKNMSSRRQSLKAEPILNKNNNAVKTSKEIPTNAEKSMKDMEIKDTIMLSKPEDSHNEYQSREQSKSGFDKGIIVISDVYKNPESEVQSVFIDAERKNPRDFLPKERFKSSDLQKIIELEENDNAMKTNKASSAHSVSCFNTRPEITTSFASKNKVFNIKLNIELRDNRDSVGEQKSGHLIKCKSVTELLNRDQGSQATIDVFLDCDYIKTHDNNLIRKSMLTENAYLCDSNDPKMSIMKCGLERNSTFSKGKENYVLFVPAAYVDKNFEWCNPASNQDKDGSRRSSIVATDIIDIKSNPVSRDNSQVTIKHKVSICPDSPVKISAELPSVLDKDFVDSIPIPPNPPPPSAIITKRDNYSQTEWCNVLLQACPQGNGLSSFHLPPLRVLVQYNLL</sequence>
<dbReference type="InterPro" id="IPR036572">
    <property type="entry name" value="Doublecortin_dom_sf"/>
</dbReference>